<keyword evidence="5" id="KW-0677">Repeat</keyword>
<keyword evidence="9" id="KW-0067">ATP-binding</keyword>
<dbReference type="InterPro" id="IPR011989">
    <property type="entry name" value="ARM-like"/>
</dbReference>
<keyword evidence="7" id="KW-0251">Elongation factor</keyword>
<sequence>MAPAATEAASAVKSETAKSMKALEELFKRLTVSKEAGDIESASHDIATLINGDLEKDASLEAFELLKKQLGNKKDALARERALEAVRAIANHATVSPAVEPFLVAFLPNTLAAVGDKITSVKKAAEAASESIVKAANAHAVKAILPHISASLETAQKWPEKMIDLKLIQDLCESAPTQMAFRVPDLVPVVSGAMWDTKAEVKKAAYATMEKICALISNKDIERFIPELIKCIAKPENVPETVHLLGATTFVTDVHEPTLAIMVPLLERGLVERETAIKRKSAVIIDNMCKLVENPQIVAAFLPRLMPALEKNYENMADPEAREKTKQGLDTLIRVGHVKDGKIPELSKAGDVETVAANLKAVIPSKHKVDAKLEPIVNYVGAIGGQLVDQSDFEQVSWETNCGPFVEVLVGADDANSVTDALRRRSVPGAEDEDVPEPDEEEGEDLCNCTFNLAYGAKILLNQTTLRLKRGQRYGLLGPNGSGKTTLMRAINNEQVEGFPKQSEVKTVYVEHDLDSADTEQTVIEWTMKKLKSVGIEKPQNEVEDKLVEFGFVKEQLTNPITSLSGGWKMKLALARAVFEEPDILLLDEPTNHLDVKNVKWLEDYLVNSPCTSIIISHDSGFLDNVIQHVIHYERFKLKRYKGNLSDFVKRVPSARSYHSLTDTDMEFKFPEPGYLEGVKTKAKAIVRVSNMSFQYPGTSKPQISDITFQCSLGSRIAVIGPNGAGKSTLVNVLTGELIPTSGEVYQHENIRIAYIKQHAFAHIDNHLDKTPSEYIQWRFQTGEDRETMDRANKIITEDDEKAMDHIYKIEGTLRRVIGVHSRRKFKNSYEYECSFSLGENVGQKNEKWTPMMTADNAWLPRSEIIATHAKKVAEVDQKEALASGQFRPLVRKEIEAHCANFGLDAELVSHSRMRGLSGGQRVKVVLAACSWQRPHLIVLDEPTNYLDRDSLGALSKALKSFEGGVIIITHSAEFTRGLTEEVWSVVDGKMTPSGHNWVQGQGSGPRLTNKDDDDEPKFDAMGNKIEATKKKAKLSSSEARKKKKERMARRKRGEEVFSDEDE</sequence>
<gene>
    <name evidence="16" type="ORF">EI97DRAFT_412311</name>
</gene>
<dbReference type="FunFam" id="2.40.50.990:FF:000001">
    <property type="entry name" value="Elongation factor 3"/>
    <property type="match status" value="1"/>
</dbReference>
<dbReference type="SUPFAM" id="SSF48371">
    <property type="entry name" value="ARM repeat"/>
    <property type="match status" value="1"/>
</dbReference>
<dbReference type="GO" id="GO:0003723">
    <property type="term" value="F:RNA binding"/>
    <property type="evidence" value="ECO:0007669"/>
    <property type="project" value="UniProtKB-KW"/>
</dbReference>
<evidence type="ECO:0000256" key="10">
    <source>
        <dbReference type="ARBA" id="ARBA00022884"/>
    </source>
</evidence>
<dbReference type="UniPathway" id="UPA00345"/>
<dbReference type="PROSITE" id="PS50893">
    <property type="entry name" value="ABC_TRANSPORTER_2"/>
    <property type="match status" value="2"/>
</dbReference>
<evidence type="ECO:0000256" key="6">
    <source>
        <dbReference type="ARBA" id="ARBA00022741"/>
    </source>
</evidence>
<dbReference type="CDD" id="cd03221">
    <property type="entry name" value="ABCF_EF-3"/>
    <property type="match status" value="1"/>
</dbReference>
<feature type="region of interest" description="Disordered" evidence="14">
    <location>
        <begin position="994"/>
        <end position="1063"/>
    </location>
</feature>
<evidence type="ECO:0000256" key="1">
    <source>
        <dbReference type="ARBA" id="ARBA00004496"/>
    </source>
</evidence>
<protein>
    <submittedName>
        <fullName evidence="16">ARM repeat-containing protein</fullName>
    </submittedName>
</protein>
<feature type="domain" description="ABC transporter" evidence="15">
    <location>
        <begin position="687"/>
        <end position="1013"/>
    </location>
</feature>
<keyword evidence="8" id="KW-0378">Hydrolase</keyword>
<dbReference type="PANTHER" id="PTHR19211">
    <property type="entry name" value="ATP-BINDING TRANSPORT PROTEIN-RELATED"/>
    <property type="match status" value="1"/>
</dbReference>
<dbReference type="PANTHER" id="PTHR19211:SF5">
    <property type="entry name" value="ELONGATION FACTOR 3A-RELATED"/>
    <property type="match status" value="1"/>
</dbReference>
<dbReference type="GO" id="GO:0005524">
    <property type="term" value="F:ATP binding"/>
    <property type="evidence" value="ECO:0007669"/>
    <property type="project" value="UniProtKB-KW"/>
</dbReference>
<dbReference type="InterPro" id="IPR040533">
    <property type="entry name" value="EF3_4HB"/>
</dbReference>
<dbReference type="FunFam" id="1.25.10.10:FF:000076">
    <property type="entry name" value="Elongation factor 3"/>
    <property type="match status" value="1"/>
</dbReference>
<dbReference type="InterPro" id="IPR003439">
    <property type="entry name" value="ABC_transporter-like_ATP-bd"/>
</dbReference>
<dbReference type="Gene3D" id="3.40.50.300">
    <property type="entry name" value="P-loop containing nucleotide triphosphate hydrolases"/>
    <property type="match status" value="2"/>
</dbReference>
<dbReference type="PROSITE" id="PS00211">
    <property type="entry name" value="ABC_TRANSPORTER_1"/>
    <property type="match status" value="2"/>
</dbReference>
<evidence type="ECO:0000256" key="11">
    <source>
        <dbReference type="ARBA" id="ARBA00022917"/>
    </source>
</evidence>
<comment type="catalytic activity">
    <reaction evidence="12">
        <text>ATP + H2O = ADP + phosphate + H(+)</text>
        <dbReference type="Rhea" id="RHEA:13065"/>
        <dbReference type="ChEBI" id="CHEBI:15377"/>
        <dbReference type="ChEBI" id="CHEBI:15378"/>
        <dbReference type="ChEBI" id="CHEBI:30616"/>
        <dbReference type="ChEBI" id="CHEBI:43474"/>
        <dbReference type="ChEBI" id="CHEBI:456216"/>
    </reaction>
</comment>
<evidence type="ECO:0000313" key="16">
    <source>
        <dbReference type="EMBL" id="KAF2279350.1"/>
    </source>
</evidence>
<dbReference type="FunFam" id="3.40.50.300:FF:000193">
    <property type="entry name" value="Probable Elongation factor 3"/>
    <property type="match status" value="1"/>
</dbReference>
<dbReference type="OrthoDB" id="2110130at2759"/>
<dbReference type="InterPro" id="IPR003593">
    <property type="entry name" value="AAA+_ATPase"/>
</dbReference>
<evidence type="ECO:0000256" key="12">
    <source>
        <dbReference type="ARBA" id="ARBA00049360"/>
    </source>
</evidence>
<evidence type="ECO:0000256" key="13">
    <source>
        <dbReference type="PROSITE-ProRule" id="PRU00103"/>
    </source>
</evidence>
<dbReference type="InterPro" id="IPR027417">
    <property type="entry name" value="P-loop_NTPase"/>
</dbReference>
<dbReference type="GO" id="GO:0016887">
    <property type="term" value="F:ATP hydrolysis activity"/>
    <property type="evidence" value="ECO:0007669"/>
    <property type="project" value="InterPro"/>
</dbReference>
<dbReference type="Gene3D" id="1.20.1390.20">
    <property type="match status" value="1"/>
</dbReference>
<feature type="domain" description="ABC transporter" evidence="15">
    <location>
        <begin position="441"/>
        <end position="661"/>
    </location>
</feature>
<keyword evidence="17" id="KW-1185">Reference proteome</keyword>
<dbReference type="GeneID" id="54549934"/>
<dbReference type="SUPFAM" id="SSF52540">
    <property type="entry name" value="P-loop containing nucleoside triphosphate hydrolases"/>
    <property type="match status" value="2"/>
</dbReference>
<name>A0A6A6JRW5_WESOR</name>
<evidence type="ECO:0000256" key="8">
    <source>
        <dbReference type="ARBA" id="ARBA00022801"/>
    </source>
</evidence>
<proteinExistence type="inferred from homology"/>
<keyword evidence="11" id="KW-0648">Protein biosynthesis</keyword>
<dbReference type="InterPro" id="IPR050611">
    <property type="entry name" value="ABCF"/>
</dbReference>
<evidence type="ECO:0000256" key="14">
    <source>
        <dbReference type="SAM" id="MobiDB-lite"/>
    </source>
</evidence>
<dbReference type="InterPro" id="IPR047038">
    <property type="entry name" value="eEF3_chromodomain-like_sf"/>
</dbReference>
<evidence type="ECO:0000256" key="4">
    <source>
        <dbReference type="ARBA" id="ARBA00022490"/>
    </source>
</evidence>
<dbReference type="Pfam" id="PF00005">
    <property type="entry name" value="ABC_tran"/>
    <property type="match status" value="2"/>
</dbReference>
<dbReference type="InterPro" id="IPR017871">
    <property type="entry name" value="ABC_transporter-like_CS"/>
</dbReference>
<dbReference type="InterPro" id="IPR016024">
    <property type="entry name" value="ARM-type_fold"/>
</dbReference>
<dbReference type="EMBL" id="ML986486">
    <property type="protein sequence ID" value="KAF2279350.1"/>
    <property type="molecule type" value="Genomic_DNA"/>
</dbReference>
<comment type="pathway">
    <text evidence="2">Protein biosynthesis; polypeptide chain elongation.</text>
</comment>
<reference evidence="16" key="1">
    <citation type="journal article" date="2020" name="Stud. Mycol.">
        <title>101 Dothideomycetes genomes: a test case for predicting lifestyles and emergence of pathogens.</title>
        <authorList>
            <person name="Haridas S."/>
            <person name="Albert R."/>
            <person name="Binder M."/>
            <person name="Bloem J."/>
            <person name="Labutti K."/>
            <person name="Salamov A."/>
            <person name="Andreopoulos B."/>
            <person name="Baker S."/>
            <person name="Barry K."/>
            <person name="Bills G."/>
            <person name="Bluhm B."/>
            <person name="Cannon C."/>
            <person name="Castanera R."/>
            <person name="Culley D."/>
            <person name="Daum C."/>
            <person name="Ezra D."/>
            <person name="Gonzalez J."/>
            <person name="Henrissat B."/>
            <person name="Kuo A."/>
            <person name="Liang C."/>
            <person name="Lipzen A."/>
            <person name="Lutzoni F."/>
            <person name="Magnuson J."/>
            <person name="Mondo S."/>
            <person name="Nolan M."/>
            <person name="Ohm R."/>
            <person name="Pangilinan J."/>
            <person name="Park H.-J."/>
            <person name="Ramirez L."/>
            <person name="Alfaro M."/>
            <person name="Sun H."/>
            <person name="Tritt A."/>
            <person name="Yoshinaga Y."/>
            <person name="Zwiers L.-H."/>
            <person name="Turgeon B."/>
            <person name="Goodwin S."/>
            <person name="Spatafora J."/>
            <person name="Crous P."/>
            <person name="Grigoriev I."/>
        </authorList>
    </citation>
    <scope>NUCLEOTIDE SEQUENCE</scope>
    <source>
        <strain evidence="16">CBS 379.55</strain>
    </source>
</reference>
<evidence type="ECO:0000256" key="5">
    <source>
        <dbReference type="ARBA" id="ARBA00022737"/>
    </source>
</evidence>
<dbReference type="Proteomes" id="UP000800097">
    <property type="component" value="Unassembled WGS sequence"/>
</dbReference>
<dbReference type="AlphaFoldDB" id="A0A6A6JRW5"/>
<dbReference type="InterPro" id="IPR021133">
    <property type="entry name" value="HEAT_type_2"/>
</dbReference>
<dbReference type="Pfam" id="PF24984">
    <property type="entry name" value="HEAT_EF3_GNC1"/>
    <property type="match status" value="1"/>
</dbReference>
<dbReference type="GO" id="GO:0003746">
    <property type="term" value="F:translation elongation factor activity"/>
    <property type="evidence" value="ECO:0007669"/>
    <property type="project" value="UniProtKB-KW"/>
</dbReference>
<dbReference type="PROSITE" id="PS50077">
    <property type="entry name" value="HEAT_REPEAT"/>
    <property type="match status" value="1"/>
</dbReference>
<keyword evidence="10" id="KW-0694">RNA-binding</keyword>
<organism evidence="16 17">
    <name type="scientific">Westerdykella ornata</name>
    <dbReference type="NCBI Taxonomy" id="318751"/>
    <lineage>
        <taxon>Eukaryota</taxon>
        <taxon>Fungi</taxon>
        <taxon>Dikarya</taxon>
        <taxon>Ascomycota</taxon>
        <taxon>Pezizomycotina</taxon>
        <taxon>Dothideomycetes</taxon>
        <taxon>Pleosporomycetidae</taxon>
        <taxon>Pleosporales</taxon>
        <taxon>Sporormiaceae</taxon>
        <taxon>Westerdykella</taxon>
    </lineage>
</organism>
<evidence type="ECO:0000256" key="9">
    <source>
        <dbReference type="ARBA" id="ARBA00022840"/>
    </source>
</evidence>
<evidence type="ECO:0000256" key="3">
    <source>
        <dbReference type="ARBA" id="ARBA00011054"/>
    </source>
</evidence>
<evidence type="ECO:0000259" key="15">
    <source>
        <dbReference type="PROSITE" id="PS50893"/>
    </source>
</evidence>
<keyword evidence="4" id="KW-0963">Cytoplasm</keyword>
<dbReference type="SMART" id="SM00382">
    <property type="entry name" value="AAA"/>
    <property type="match status" value="2"/>
</dbReference>
<comment type="similarity">
    <text evidence="3">Belongs to the ABC transporter superfamily. ABCF family. EF3 subfamily.</text>
</comment>
<dbReference type="GO" id="GO:0005737">
    <property type="term" value="C:cytoplasm"/>
    <property type="evidence" value="ECO:0007669"/>
    <property type="project" value="UniProtKB-SubCell"/>
</dbReference>
<evidence type="ECO:0000256" key="2">
    <source>
        <dbReference type="ARBA" id="ARBA00004815"/>
    </source>
</evidence>
<feature type="repeat" description="HEAT" evidence="13">
    <location>
        <begin position="186"/>
        <end position="224"/>
    </location>
</feature>
<feature type="compositionally biased region" description="Basic residues" evidence="14">
    <location>
        <begin position="1041"/>
        <end position="1052"/>
    </location>
</feature>
<comment type="subcellular location">
    <subcellularLocation>
        <location evidence="1">Cytoplasm</location>
    </subcellularLocation>
</comment>
<accession>A0A6A6JRW5</accession>
<dbReference type="Gene3D" id="1.25.10.10">
    <property type="entry name" value="Leucine-rich Repeat Variant"/>
    <property type="match status" value="1"/>
</dbReference>
<keyword evidence="6" id="KW-0547">Nucleotide-binding</keyword>
<dbReference type="Pfam" id="PF17947">
    <property type="entry name" value="4HB"/>
    <property type="match status" value="1"/>
</dbReference>
<dbReference type="Gene3D" id="2.40.50.990">
    <property type="match status" value="1"/>
</dbReference>
<evidence type="ECO:0000256" key="7">
    <source>
        <dbReference type="ARBA" id="ARBA00022768"/>
    </source>
</evidence>
<dbReference type="InterPro" id="IPR047036">
    <property type="entry name" value="EF3_4HB_sf"/>
</dbReference>
<dbReference type="RefSeq" id="XP_033656889.1">
    <property type="nucleotide sequence ID" value="XM_033796759.1"/>
</dbReference>
<dbReference type="Pfam" id="PF24987">
    <property type="entry name" value="HEAT_EF3_N"/>
    <property type="match status" value="1"/>
</dbReference>
<evidence type="ECO:0000313" key="17">
    <source>
        <dbReference type="Proteomes" id="UP000800097"/>
    </source>
</evidence>